<dbReference type="GO" id="GO:0061157">
    <property type="term" value="P:mRNA destabilization"/>
    <property type="evidence" value="ECO:0007669"/>
    <property type="project" value="TreeGrafter"/>
</dbReference>
<evidence type="ECO:0000256" key="1">
    <source>
        <dbReference type="RuleBase" id="RU369095"/>
    </source>
</evidence>
<reference evidence="4 5" key="1">
    <citation type="journal article" date="2021" name="bioRxiv">
        <title>The Gossypium anomalum genome as a resource for cotton improvement and evolutionary analysis of hybrid incompatibility.</title>
        <authorList>
            <person name="Grover C.E."/>
            <person name="Yuan D."/>
            <person name="Arick M.A."/>
            <person name="Miller E.R."/>
            <person name="Hu G."/>
            <person name="Peterson D.G."/>
            <person name="Wendel J.F."/>
            <person name="Udall J.A."/>
        </authorList>
    </citation>
    <scope>NUCLEOTIDE SEQUENCE [LARGE SCALE GENOMIC DNA]</scope>
    <source>
        <strain evidence="4">JFW-Udall</strain>
        <tissue evidence="4">Leaf</tissue>
    </source>
</reference>
<name>A0A8J6D8J8_9ROSI</name>
<organism evidence="4 5">
    <name type="scientific">Gossypium anomalum</name>
    <dbReference type="NCBI Taxonomy" id="47600"/>
    <lineage>
        <taxon>Eukaryota</taxon>
        <taxon>Viridiplantae</taxon>
        <taxon>Streptophyta</taxon>
        <taxon>Embryophyta</taxon>
        <taxon>Tracheophyta</taxon>
        <taxon>Spermatophyta</taxon>
        <taxon>Magnoliopsida</taxon>
        <taxon>eudicotyledons</taxon>
        <taxon>Gunneridae</taxon>
        <taxon>Pentapetalae</taxon>
        <taxon>rosids</taxon>
        <taxon>malvids</taxon>
        <taxon>Malvales</taxon>
        <taxon>Malvaceae</taxon>
        <taxon>Malvoideae</taxon>
        <taxon>Gossypium</taxon>
    </lineage>
</organism>
<dbReference type="GO" id="GO:0005737">
    <property type="term" value="C:cytoplasm"/>
    <property type="evidence" value="ECO:0007669"/>
    <property type="project" value="TreeGrafter"/>
</dbReference>
<evidence type="ECO:0000256" key="2">
    <source>
        <dbReference type="SAM" id="MobiDB-lite"/>
    </source>
</evidence>
<dbReference type="EMBL" id="JAHUZN010000003">
    <property type="protein sequence ID" value="KAG8497720.1"/>
    <property type="molecule type" value="Genomic_DNA"/>
</dbReference>
<feature type="domain" description="YTH" evidence="3">
    <location>
        <begin position="412"/>
        <end position="553"/>
    </location>
</feature>
<dbReference type="PANTHER" id="PTHR12357:SF95">
    <property type="entry name" value="YTH DOMAIN-CONTAINING FAMILY PROTEIN"/>
    <property type="match status" value="1"/>
</dbReference>
<dbReference type="PROSITE" id="PS50882">
    <property type="entry name" value="YTH"/>
    <property type="match status" value="1"/>
</dbReference>
<dbReference type="InterPro" id="IPR045168">
    <property type="entry name" value="YTH_prot"/>
</dbReference>
<dbReference type="InterPro" id="IPR007275">
    <property type="entry name" value="YTH_domain"/>
</dbReference>
<comment type="similarity">
    <text evidence="1">Belongs to the YTHDF family.</text>
</comment>
<dbReference type="GO" id="GO:0003729">
    <property type="term" value="F:mRNA binding"/>
    <property type="evidence" value="ECO:0007669"/>
    <property type="project" value="UniProtKB-UniRule"/>
</dbReference>
<feature type="region of interest" description="Disordered" evidence="2">
    <location>
        <begin position="282"/>
        <end position="315"/>
    </location>
</feature>
<dbReference type="Gene3D" id="3.10.590.10">
    <property type="entry name" value="ph1033 like domains"/>
    <property type="match status" value="1"/>
</dbReference>
<evidence type="ECO:0000259" key="3">
    <source>
        <dbReference type="PROSITE" id="PS50882"/>
    </source>
</evidence>
<evidence type="ECO:0000313" key="4">
    <source>
        <dbReference type="EMBL" id="KAG8497720.1"/>
    </source>
</evidence>
<dbReference type="AlphaFoldDB" id="A0A8J6D8J8"/>
<dbReference type="Pfam" id="PF04146">
    <property type="entry name" value="YTH"/>
    <property type="match status" value="1"/>
</dbReference>
<comment type="function">
    <text evidence="1">Specifically recognizes and binds N6-methyladenosine (m6A)-containing RNAs, and regulates mRNA stability. M6A is a modification present at internal sites of mRNAs and some non-coding RNAs and plays a role in mRNA stability and processing.</text>
</comment>
<dbReference type="PANTHER" id="PTHR12357">
    <property type="entry name" value="YTH YT521-B HOMOLOGY DOMAIN-CONTAINING"/>
    <property type="match status" value="1"/>
</dbReference>
<comment type="caution">
    <text evidence="4">The sequence shown here is derived from an EMBL/GenBank/DDBJ whole genome shotgun (WGS) entry which is preliminary data.</text>
</comment>
<dbReference type="Proteomes" id="UP000701853">
    <property type="component" value="Chromosome 3"/>
</dbReference>
<dbReference type="CDD" id="cd21134">
    <property type="entry name" value="YTH"/>
    <property type="match status" value="1"/>
</dbReference>
<evidence type="ECO:0000313" key="5">
    <source>
        <dbReference type="Proteomes" id="UP000701853"/>
    </source>
</evidence>
<dbReference type="GO" id="GO:1990247">
    <property type="term" value="F:N6-methyladenosine-containing RNA reader activity"/>
    <property type="evidence" value="ECO:0007669"/>
    <property type="project" value="UniProtKB-UniRule"/>
</dbReference>
<keyword evidence="5" id="KW-1185">Reference proteome</keyword>
<feature type="compositionally biased region" description="Polar residues" evidence="2">
    <location>
        <begin position="282"/>
        <end position="296"/>
    </location>
</feature>
<proteinExistence type="inferred from homology"/>
<gene>
    <name evidence="4" type="ORF">CXB51_006819</name>
</gene>
<protein>
    <recommendedName>
        <fullName evidence="1">YTH domain-containing family protein</fullName>
    </recommendedName>
</protein>
<accession>A0A8J6D8J8</accession>
<keyword evidence="1" id="KW-0694">RNA-binding</keyword>
<dbReference type="OrthoDB" id="306690at2759"/>
<sequence length="654" mass="72574">MGRECSDLSFSSGFVYVGATAVKLFDIWWLGTGFPSGARLIRSDPVFFSGVEDWRSIGFSNILSGISIMAGEKTLENRILCFSSDYMLCLPSEPINAVPKSEAVPKLAEQYADSGKIGMAPDLTSTISSSPYESSGAKAESHQDLVGEPGFNQSTSFENYYYPGYDGSFTQSDDKGYFLTDGSLTGVQSENGSLIYYLPGYNPYATGALMGVDGQCLGQQPYYSSGYFQPPVSYASEAMPCYSWDSTYAGDVSNGILDGFGNVKYGSGSAFAKSNGFNSTKSNGLGTKLSKSTYAQPNKPLNKGPHSGSDPSAGSYRGYYPAGRSSFNNQKQGLSQYNGHMNYRQNGRAWNQNDRYRKSNVDFETSAELTCGPRALNRAAPLDSSVKKEDLGPNLYKDKYNLQDFQTEYENAKFFVIKSYSEDDVHKSMKYDVWSSTPNGNRKLDAAFHEAETRESETGTKCPIFLFFSVNGSGQFVGLAEMIGKVDFNKDMDFWQLNKWNGFFPVKWHVIKDIPNKELFHIILENNENKPVTHSRDTQEIGLKQGLEMLKIFKGYSEKSSLLHDFGFYENREKTLDAKKNYKPATLEYMEDDLTKQTKAGEREVEEELRRTKKTGDATSIINLTKKLSLNGCNRKSVAVKNPIASTFPTVPAP</sequence>